<evidence type="ECO:0000256" key="1">
    <source>
        <dbReference type="ARBA" id="ARBA00004613"/>
    </source>
</evidence>
<protein>
    <recommendedName>
        <fullName evidence="6">Evasin</fullName>
    </recommendedName>
</protein>
<dbReference type="AlphaFoldDB" id="A0A6G5A8G2"/>
<dbReference type="Gene3D" id="2.30.130.100">
    <property type="match status" value="1"/>
</dbReference>
<feature type="chain" id="PRO_5026318704" description="Evasin" evidence="7">
    <location>
        <begin position="25"/>
        <end position="132"/>
    </location>
</feature>
<keyword evidence="3 6" id="KW-0732">Signal</keyword>
<evidence type="ECO:0000256" key="2">
    <source>
        <dbReference type="ARBA" id="ARBA00022525"/>
    </source>
</evidence>
<comment type="function">
    <text evidence="6">Salivary chemokine-binding protein which binds to host chemokines.</text>
</comment>
<keyword evidence="5 6" id="KW-0325">Glycoprotein</keyword>
<sequence>MAFNACITVIAVVYAVLLLRGASTEDFSGSSSDISSSEYDYDYNSSCLYHHLKTTTNITLVINCTMECGESLENGMPCVNVTHPPLNFSNPNLNYTCTVGNCINGTCPSNGTNMTCWAEFDKYVLESLSEIR</sequence>
<evidence type="ECO:0000313" key="8">
    <source>
        <dbReference type="EMBL" id="NIE46317.1"/>
    </source>
</evidence>
<comment type="subcellular location">
    <subcellularLocation>
        <location evidence="1 6">Secreted</location>
    </subcellularLocation>
</comment>
<feature type="signal peptide" evidence="7">
    <location>
        <begin position="1"/>
        <end position="24"/>
    </location>
</feature>
<name>A0A6G5A8G2_RHIMP</name>
<dbReference type="Pfam" id="PF19429">
    <property type="entry name" value="EVA_Class_A"/>
    <property type="match status" value="1"/>
</dbReference>
<evidence type="ECO:0000256" key="3">
    <source>
        <dbReference type="ARBA" id="ARBA00022729"/>
    </source>
</evidence>
<organism evidence="8">
    <name type="scientific">Rhipicephalus microplus</name>
    <name type="common">Cattle tick</name>
    <name type="synonym">Boophilus microplus</name>
    <dbReference type="NCBI Taxonomy" id="6941"/>
    <lineage>
        <taxon>Eukaryota</taxon>
        <taxon>Metazoa</taxon>
        <taxon>Ecdysozoa</taxon>
        <taxon>Arthropoda</taxon>
        <taxon>Chelicerata</taxon>
        <taxon>Arachnida</taxon>
        <taxon>Acari</taxon>
        <taxon>Parasitiformes</taxon>
        <taxon>Ixodida</taxon>
        <taxon>Ixodoidea</taxon>
        <taxon>Ixodidae</taxon>
        <taxon>Rhipicephalinae</taxon>
        <taxon>Rhipicephalus</taxon>
        <taxon>Boophilus</taxon>
    </lineage>
</organism>
<proteinExistence type="predicted"/>
<dbReference type="InterPro" id="IPR045797">
    <property type="entry name" value="EVA_Class_A"/>
</dbReference>
<dbReference type="GO" id="GO:0019957">
    <property type="term" value="F:C-C chemokine binding"/>
    <property type="evidence" value="ECO:0007669"/>
    <property type="project" value="InterPro"/>
</dbReference>
<keyword evidence="2 6" id="KW-0964">Secreted</keyword>
<dbReference type="GO" id="GO:0005576">
    <property type="term" value="C:extracellular region"/>
    <property type="evidence" value="ECO:0007669"/>
    <property type="project" value="UniProtKB-SubCell"/>
</dbReference>
<keyword evidence="4 6" id="KW-1015">Disulfide bond</keyword>
<evidence type="ECO:0000256" key="4">
    <source>
        <dbReference type="ARBA" id="ARBA00023157"/>
    </source>
</evidence>
<evidence type="ECO:0000256" key="5">
    <source>
        <dbReference type="ARBA" id="ARBA00023180"/>
    </source>
</evidence>
<evidence type="ECO:0000256" key="6">
    <source>
        <dbReference type="RuleBase" id="RU369006"/>
    </source>
</evidence>
<dbReference type="EMBL" id="GIKN01004044">
    <property type="protein sequence ID" value="NIE46317.1"/>
    <property type="molecule type" value="Transcribed_RNA"/>
</dbReference>
<evidence type="ECO:0000256" key="7">
    <source>
        <dbReference type="SAM" id="SignalP"/>
    </source>
</evidence>
<accession>A0A6G5A8G2</accession>
<reference evidence="8" key="1">
    <citation type="submission" date="2020-03" db="EMBL/GenBank/DDBJ databases">
        <title>A transcriptome and proteome of the tick Rhipicephalus microplus shaped by the genetic composition of its hosts and developmental stage.</title>
        <authorList>
            <person name="Garcia G.R."/>
            <person name="Ribeiro J.M.C."/>
            <person name="Maruyama S.R."/>
            <person name="Gardinasse L.G."/>
            <person name="Nelson K."/>
            <person name="Ferreira B.R."/>
            <person name="Andrade T.G."/>
            <person name="Santos I.K.F.M."/>
        </authorList>
    </citation>
    <scope>NUCLEOTIDE SEQUENCE</scope>
    <source>
        <strain evidence="8">NSGR</strain>
        <tissue evidence="8">Salivary glands</tissue>
    </source>
</reference>